<dbReference type="Proteomes" id="UP000006235">
    <property type="component" value="Unassembled WGS sequence"/>
</dbReference>
<name>F9Q8U5_9PAST</name>
<dbReference type="AlphaFoldDB" id="F9Q8U5"/>
<evidence type="ECO:0000313" key="2">
    <source>
        <dbReference type="Proteomes" id="UP000006235"/>
    </source>
</evidence>
<dbReference type="EMBL" id="AFUV01000010">
    <property type="protein sequence ID" value="EGV06052.1"/>
    <property type="molecule type" value="Genomic_DNA"/>
</dbReference>
<organism evidence="1 2">
    <name type="scientific">Haemophilus pittmaniae HK 85</name>
    <dbReference type="NCBI Taxonomy" id="1035188"/>
    <lineage>
        <taxon>Bacteria</taxon>
        <taxon>Pseudomonadati</taxon>
        <taxon>Pseudomonadota</taxon>
        <taxon>Gammaproteobacteria</taxon>
        <taxon>Pasteurellales</taxon>
        <taxon>Pasteurellaceae</taxon>
        <taxon>Haemophilus</taxon>
    </lineage>
</organism>
<accession>F9Q8U5</accession>
<proteinExistence type="predicted"/>
<protein>
    <submittedName>
        <fullName evidence="1">Conserved domain protein</fullName>
    </submittedName>
</protein>
<reference evidence="1 2" key="1">
    <citation type="submission" date="2011-07" db="EMBL/GenBank/DDBJ databases">
        <authorList>
            <person name="Harkins D.M."/>
            <person name="Madupu R."/>
            <person name="Durkin A.S."/>
            <person name="Torralba M."/>
            <person name="Methe B."/>
            <person name="Sutton G.G."/>
            <person name="Nelson K.E."/>
        </authorList>
    </citation>
    <scope>NUCLEOTIDE SEQUENCE [LARGE SCALE GENOMIC DNA]</scope>
    <source>
        <strain evidence="1 2">HK 85</strain>
    </source>
</reference>
<evidence type="ECO:0000313" key="1">
    <source>
        <dbReference type="EMBL" id="EGV06052.1"/>
    </source>
</evidence>
<gene>
    <name evidence="1" type="ORF">HMPREF9952_1949</name>
</gene>
<comment type="caution">
    <text evidence="1">The sequence shown here is derived from an EMBL/GenBank/DDBJ whole genome shotgun (WGS) entry which is preliminary data.</text>
</comment>
<sequence>MFFDLVNLFQNNARKNISIDLDDEEFQKNIQELTENMMLWASEEVIIAWRDFKNIESSSDDPYLALRKIDKLYRAIRKDLGHNDNNLKDLDLIKINLKDPENLN</sequence>